<feature type="transmembrane region" description="Helical" evidence="2">
    <location>
        <begin position="52"/>
        <end position="74"/>
    </location>
</feature>
<keyword evidence="4" id="KW-1185">Reference proteome</keyword>
<dbReference type="OrthoDB" id="3268648at2"/>
<name>A0A4Z1E6A3_9MICO</name>
<keyword evidence="2" id="KW-1133">Transmembrane helix</keyword>
<feature type="compositionally biased region" description="Basic and acidic residues" evidence="1">
    <location>
        <begin position="8"/>
        <end position="22"/>
    </location>
</feature>
<dbReference type="EMBL" id="RHPJ01000001">
    <property type="protein sequence ID" value="TGO06222.1"/>
    <property type="molecule type" value="Genomic_DNA"/>
</dbReference>
<dbReference type="Gene3D" id="2.40.420.20">
    <property type="match status" value="1"/>
</dbReference>
<accession>A0A4Z1E6A3</accession>
<proteinExistence type="predicted"/>
<gene>
    <name evidence="3" type="ORF">SERN_0414</name>
</gene>
<evidence type="ECO:0000313" key="4">
    <source>
        <dbReference type="Proteomes" id="UP000297318"/>
    </source>
</evidence>
<sequence>MRLRGRRGRDEPGGDDATRELDLSEVGEPEPVTPAPLHAEPRGARTPLNRTVWVVAAAAVVALAAGLVLGRFVISPAQAAADAEPPEAGLITVPVELRALSSDVVARGDARYDDAVEVTVETSDLGGPAVVTGAVPEVGATIDAAAVVLEVAGRPVVTLPGSFPVYRTIRSGATGPDVLQLRDALNSLGLEAGGGEVYDATMAGAVERLYARAGYPAPEPPEGAAESLEAAEEQVRSATSGLESARAAVTTAAAGAPRSERIQLDNAVAEAQRGLEEAKACAAAPAPTDPETGAALPKEPCALSVASAEGGVTLARALREEGLAAPDTSAEVAARDAAERSLEDANTALDTARQDVLTPMPASEVVYVSSFPRRIDSVTAARGTTVTGPVMTISGATLEIAANLAQADADLLAVGQAAELLVGDVPVPATIAEIGADAGETGGGGSDGASGSDGGSSGSDGTGGGAAAADRAQVVLLPGELTEEQRSALAGTNVRIRIPVSSTAGEVLAVPVAALTAGPGGETRVEVAREGAEEPELVVVTTGLTASGYAEIVSSEEPLEAGDRVVVGQ</sequence>
<comment type="caution">
    <text evidence="3">The sequence shown here is derived from an EMBL/GenBank/DDBJ whole genome shotgun (WGS) entry which is preliminary data.</text>
</comment>
<dbReference type="RefSeq" id="WP_135848458.1">
    <property type="nucleotide sequence ID" value="NZ_RHPJ01000001.1"/>
</dbReference>
<evidence type="ECO:0000313" key="3">
    <source>
        <dbReference type="EMBL" id="TGO06222.1"/>
    </source>
</evidence>
<dbReference type="AlphaFoldDB" id="A0A4Z1E6A3"/>
<reference evidence="3 4" key="1">
    <citation type="submission" date="2018-11" db="EMBL/GenBank/DDBJ databases">
        <title>Complete genome sequencing of the Actinobacteria Serinibacter sp. K3-2.</title>
        <authorList>
            <person name="Rakitin A.L."/>
            <person name="Beletsky A.V."/>
            <person name="Mardanov A.V."/>
            <person name="Ravin N.V."/>
            <person name="Gromova A.S."/>
            <person name="Filippova S.N."/>
            <person name="Gal'Chenko V.F."/>
        </authorList>
    </citation>
    <scope>NUCLEOTIDE SEQUENCE [LARGE SCALE GENOMIC DNA]</scope>
    <source>
        <strain evidence="3 4">K3-2</strain>
    </source>
</reference>
<feature type="compositionally biased region" description="Gly residues" evidence="1">
    <location>
        <begin position="440"/>
        <end position="466"/>
    </location>
</feature>
<feature type="region of interest" description="Disordered" evidence="1">
    <location>
        <begin position="436"/>
        <end position="467"/>
    </location>
</feature>
<protein>
    <submittedName>
        <fullName evidence="3">Peptidoglycan-binding domain 1 protein</fullName>
    </submittedName>
</protein>
<keyword evidence="2" id="KW-0472">Membrane</keyword>
<dbReference type="Proteomes" id="UP000297318">
    <property type="component" value="Unassembled WGS sequence"/>
</dbReference>
<evidence type="ECO:0000256" key="1">
    <source>
        <dbReference type="SAM" id="MobiDB-lite"/>
    </source>
</evidence>
<organism evidence="3 4">
    <name type="scientific">Serinibacter arcticus</name>
    <dbReference type="NCBI Taxonomy" id="1655435"/>
    <lineage>
        <taxon>Bacteria</taxon>
        <taxon>Bacillati</taxon>
        <taxon>Actinomycetota</taxon>
        <taxon>Actinomycetes</taxon>
        <taxon>Micrococcales</taxon>
        <taxon>Beutenbergiaceae</taxon>
        <taxon>Serinibacter</taxon>
    </lineage>
</organism>
<evidence type="ECO:0000256" key="2">
    <source>
        <dbReference type="SAM" id="Phobius"/>
    </source>
</evidence>
<keyword evidence="2" id="KW-0812">Transmembrane</keyword>
<feature type="region of interest" description="Disordered" evidence="1">
    <location>
        <begin position="1"/>
        <end position="43"/>
    </location>
</feature>